<comment type="caution">
    <text evidence="1">The sequence shown here is derived from an EMBL/GenBank/DDBJ whole genome shotgun (WGS) entry which is preliminary data.</text>
</comment>
<sequence>MTFNLGSLFPKKPINEPHLELDDSRWAELEGGYRDSLYDASVPLSRLKNANTSVEVTAIYQVLWDELHHQGDVGLASYYAVPHMVSAAKSNQIIDYNVLGLVSLIEIQRHKNNPVIPPLLYPAYSMALNELASLAISIINNDWDLSTASAALTAIAIAKKQLKLANAIQNMDSEDVIDEFLESY</sequence>
<evidence type="ECO:0000313" key="1">
    <source>
        <dbReference type="EMBL" id="MDR6942488.1"/>
    </source>
</evidence>
<proteinExistence type="predicted"/>
<dbReference type="Proteomes" id="UP001247620">
    <property type="component" value="Unassembled WGS sequence"/>
</dbReference>
<protein>
    <submittedName>
        <fullName evidence="1">Uncharacterized protein</fullName>
    </submittedName>
</protein>
<name>A0ABU1TAY3_9SPHI</name>
<dbReference type="EMBL" id="JAVDUU010000002">
    <property type="protein sequence ID" value="MDR6942488.1"/>
    <property type="molecule type" value="Genomic_DNA"/>
</dbReference>
<organism evidence="1 2">
    <name type="scientific">Mucilaginibacter pocheonensis</name>
    <dbReference type="NCBI Taxonomy" id="398050"/>
    <lineage>
        <taxon>Bacteria</taxon>
        <taxon>Pseudomonadati</taxon>
        <taxon>Bacteroidota</taxon>
        <taxon>Sphingobacteriia</taxon>
        <taxon>Sphingobacteriales</taxon>
        <taxon>Sphingobacteriaceae</taxon>
        <taxon>Mucilaginibacter</taxon>
    </lineage>
</organism>
<reference evidence="1 2" key="1">
    <citation type="submission" date="2023-07" db="EMBL/GenBank/DDBJ databases">
        <title>Sorghum-associated microbial communities from plants grown in Nebraska, USA.</title>
        <authorList>
            <person name="Schachtman D."/>
        </authorList>
    </citation>
    <scope>NUCLEOTIDE SEQUENCE [LARGE SCALE GENOMIC DNA]</scope>
    <source>
        <strain evidence="1 2">3262</strain>
    </source>
</reference>
<evidence type="ECO:0000313" key="2">
    <source>
        <dbReference type="Proteomes" id="UP001247620"/>
    </source>
</evidence>
<gene>
    <name evidence="1" type="ORF">J2W55_002330</name>
</gene>
<keyword evidence="2" id="KW-1185">Reference proteome</keyword>
<accession>A0ABU1TAY3</accession>
<dbReference type="RefSeq" id="WP_310095751.1">
    <property type="nucleotide sequence ID" value="NZ_JAVDUU010000002.1"/>
</dbReference>